<evidence type="ECO:0000256" key="2">
    <source>
        <dbReference type="ARBA" id="ARBA00023125"/>
    </source>
</evidence>
<dbReference type="PROSITE" id="PS51253">
    <property type="entry name" value="HTH_CENPB"/>
    <property type="match status" value="1"/>
</dbReference>
<evidence type="ECO:0000313" key="5">
    <source>
        <dbReference type="Proteomes" id="UP000821866"/>
    </source>
</evidence>
<gene>
    <name evidence="4" type="ORF">HPB51_016170</name>
</gene>
<dbReference type="VEuPathDB" id="VectorBase:LOC119162242"/>
<protein>
    <recommendedName>
        <fullName evidence="3">HTH CENPB-type domain-containing protein</fullName>
    </recommendedName>
</protein>
<feature type="domain" description="HTH CENPB-type" evidence="3">
    <location>
        <begin position="2"/>
        <end position="73"/>
    </location>
</feature>
<accession>A0A9J6E1G2</accession>
<comment type="caution">
    <text evidence="4">The sequence shown here is derived from an EMBL/GenBank/DDBJ whole genome shotgun (WGS) entry which is preliminary data.</text>
</comment>
<dbReference type="InterPro" id="IPR050863">
    <property type="entry name" value="CenT-Element_Derived"/>
</dbReference>
<dbReference type="GO" id="GO:0003677">
    <property type="term" value="F:DNA binding"/>
    <property type="evidence" value="ECO:0007669"/>
    <property type="project" value="UniProtKB-KW"/>
</dbReference>
<keyword evidence="2" id="KW-0238">DNA-binding</keyword>
<reference evidence="4" key="1">
    <citation type="journal article" date="2020" name="Cell">
        <title>Large-Scale Comparative Analyses of Tick Genomes Elucidate Their Genetic Diversity and Vector Capacities.</title>
        <authorList>
            <consortium name="Tick Genome and Microbiome Consortium (TIGMIC)"/>
            <person name="Jia N."/>
            <person name="Wang J."/>
            <person name="Shi W."/>
            <person name="Du L."/>
            <person name="Sun Y."/>
            <person name="Zhan W."/>
            <person name="Jiang J.F."/>
            <person name="Wang Q."/>
            <person name="Zhang B."/>
            <person name="Ji P."/>
            <person name="Bell-Sakyi L."/>
            <person name="Cui X.M."/>
            <person name="Yuan T.T."/>
            <person name="Jiang B.G."/>
            <person name="Yang W.F."/>
            <person name="Lam T.T."/>
            <person name="Chang Q.C."/>
            <person name="Ding S.J."/>
            <person name="Wang X.J."/>
            <person name="Zhu J.G."/>
            <person name="Ruan X.D."/>
            <person name="Zhao L."/>
            <person name="Wei J.T."/>
            <person name="Ye R.Z."/>
            <person name="Que T.C."/>
            <person name="Du C.H."/>
            <person name="Zhou Y.H."/>
            <person name="Cheng J.X."/>
            <person name="Dai P.F."/>
            <person name="Guo W.B."/>
            <person name="Han X.H."/>
            <person name="Huang E.J."/>
            <person name="Li L.F."/>
            <person name="Wei W."/>
            <person name="Gao Y.C."/>
            <person name="Liu J.Z."/>
            <person name="Shao H.Z."/>
            <person name="Wang X."/>
            <person name="Wang C.C."/>
            <person name="Yang T.C."/>
            <person name="Huo Q.B."/>
            <person name="Li W."/>
            <person name="Chen H.Y."/>
            <person name="Chen S.E."/>
            <person name="Zhou L.G."/>
            <person name="Ni X.B."/>
            <person name="Tian J.H."/>
            <person name="Sheng Y."/>
            <person name="Liu T."/>
            <person name="Pan Y.S."/>
            <person name="Xia L.Y."/>
            <person name="Li J."/>
            <person name="Zhao F."/>
            <person name="Cao W.C."/>
        </authorList>
    </citation>
    <scope>NUCLEOTIDE SEQUENCE</scope>
    <source>
        <strain evidence="4">Rmic-2018</strain>
    </source>
</reference>
<dbReference type="Pfam" id="PF03221">
    <property type="entry name" value="HTH_Tnp_Tc5"/>
    <property type="match status" value="1"/>
</dbReference>
<sequence length="127" mass="14808">MSRKRMRTGAHPELEQALLIWIREARSNRLPLSGDIVAEKASSLAIMLGIENSALSEGWLIRFKQRHDMVFKSVNGEKAAVNAETCNTWRKNQLRKYLGVYRPEDIFNADETALFYRMLPEKMLRRR</sequence>
<dbReference type="SMART" id="SM00674">
    <property type="entry name" value="CENPB"/>
    <property type="match status" value="1"/>
</dbReference>
<proteinExistence type="predicted"/>
<dbReference type="InterPro" id="IPR006600">
    <property type="entry name" value="HTH_CenpB_DNA-bd_dom"/>
</dbReference>
<name>A0A9J6E1G2_RHIMP</name>
<dbReference type="GO" id="GO:0005634">
    <property type="term" value="C:nucleus"/>
    <property type="evidence" value="ECO:0007669"/>
    <property type="project" value="UniProtKB-SubCell"/>
</dbReference>
<dbReference type="PANTHER" id="PTHR19303">
    <property type="entry name" value="TRANSPOSON"/>
    <property type="match status" value="1"/>
</dbReference>
<dbReference type="PANTHER" id="PTHR19303:SF73">
    <property type="entry name" value="PROTEIN PDC2"/>
    <property type="match status" value="1"/>
</dbReference>
<dbReference type="AlphaFoldDB" id="A0A9J6E1G2"/>
<keyword evidence="5" id="KW-1185">Reference proteome</keyword>
<dbReference type="Proteomes" id="UP000821866">
    <property type="component" value="Chromosome 4"/>
</dbReference>
<evidence type="ECO:0000313" key="4">
    <source>
        <dbReference type="EMBL" id="KAH8028347.1"/>
    </source>
</evidence>
<evidence type="ECO:0000259" key="3">
    <source>
        <dbReference type="PROSITE" id="PS51253"/>
    </source>
</evidence>
<comment type="subcellular location">
    <subcellularLocation>
        <location evidence="1">Nucleus</location>
    </subcellularLocation>
</comment>
<evidence type="ECO:0000256" key="1">
    <source>
        <dbReference type="ARBA" id="ARBA00004123"/>
    </source>
</evidence>
<dbReference type="Gene3D" id="1.10.10.60">
    <property type="entry name" value="Homeodomain-like"/>
    <property type="match status" value="1"/>
</dbReference>
<reference evidence="4" key="2">
    <citation type="submission" date="2021-09" db="EMBL/GenBank/DDBJ databases">
        <authorList>
            <person name="Jia N."/>
            <person name="Wang J."/>
            <person name="Shi W."/>
            <person name="Du L."/>
            <person name="Sun Y."/>
            <person name="Zhan W."/>
            <person name="Jiang J."/>
            <person name="Wang Q."/>
            <person name="Zhang B."/>
            <person name="Ji P."/>
            <person name="Sakyi L.B."/>
            <person name="Cui X."/>
            <person name="Yuan T."/>
            <person name="Jiang B."/>
            <person name="Yang W."/>
            <person name="Lam T.T.-Y."/>
            <person name="Chang Q."/>
            <person name="Ding S."/>
            <person name="Wang X."/>
            <person name="Zhu J."/>
            <person name="Ruan X."/>
            <person name="Zhao L."/>
            <person name="Wei J."/>
            <person name="Que T."/>
            <person name="Du C."/>
            <person name="Cheng J."/>
            <person name="Dai P."/>
            <person name="Han X."/>
            <person name="Huang E."/>
            <person name="Gao Y."/>
            <person name="Liu J."/>
            <person name="Shao H."/>
            <person name="Ye R."/>
            <person name="Li L."/>
            <person name="Wei W."/>
            <person name="Wang X."/>
            <person name="Wang C."/>
            <person name="Huo Q."/>
            <person name="Li W."/>
            <person name="Guo W."/>
            <person name="Chen H."/>
            <person name="Chen S."/>
            <person name="Zhou L."/>
            <person name="Zhou L."/>
            <person name="Ni X."/>
            <person name="Tian J."/>
            <person name="Zhou Y."/>
            <person name="Sheng Y."/>
            <person name="Liu T."/>
            <person name="Pan Y."/>
            <person name="Xia L."/>
            <person name="Li J."/>
            <person name="Zhao F."/>
            <person name="Cao W."/>
        </authorList>
    </citation>
    <scope>NUCLEOTIDE SEQUENCE</scope>
    <source>
        <strain evidence="4">Rmic-2018</strain>
        <tissue evidence="4">Larvae</tissue>
    </source>
</reference>
<organism evidence="4 5">
    <name type="scientific">Rhipicephalus microplus</name>
    <name type="common">Cattle tick</name>
    <name type="synonym">Boophilus microplus</name>
    <dbReference type="NCBI Taxonomy" id="6941"/>
    <lineage>
        <taxon>Eukaryota</taxon>
        <taxon>Metazoa</taxon>
        <taxon>Ecdysozoa</taxon>
        <taxon>Arthropoda</taxon>
        <taxon>Chelicerata</taxon>
        <taxon>Arachnida</taxon>
        <taxon>Acari</taxon>
        <taxon>Parasitiformes</taxon>
        <taxon>Ixodida</taxon>
        <taxon>Ixodoidea</taxon>
        <taxon>Ixodidae</taxon>
        <taxon>Rhipicephalinae</taxon>
        <taxon>Rhipicephalus</taxon>
        <taxon>Boophilus</taxon>
    </lineage>
</organism>
<dbReference type="SUPFAM" id="SSF46689">
    <property type="entry name" value="Homeodomain-like"/>
    <property type="match status" value="1"/>
</dbReference>
<dbReference type="EMBL" id="JABSTU010000006">
    <property type="protein sequence ID" value="KAH8028347.1"/>
    <property type="molecule type" value="Genomic_DNA"/>
</dbReference>
<dbReference type="InterPro" id="IPR009057">
    <property type="entry name" value="Homeodomain-like_sf"/>
</dbReference>